<dbReference type="Gene3D" id="3.10.180.10">
    <property type="entry name" value="2,3-Dihydroxybiphenyl 1,2-Dioxygenase, domain 1"/>
    <property type="match status" value="1"/>
</dbReference>
<comment type="caution">
    <text evidence="2">The sequence shown here is derived from an EMBL/GenBank/DDBJ whole genome shotgun (WGS) entry which is preliminary data.</text>
</comment>
<dbReference type="InterPro" id="IPR053863">
    <property type="entry name" value="Glyoxy/Ble-like_N"/>
</dbReference>
<dbReference type="InterPro" id="IPR029068">
    <property type="entry name" value="Glyas_Bleomycin-R_OHBP_Dase"/>
</dbReference>
<dbReference type="Proteomes" id="UP000237662">
    <property type="component" value="Unassembled WGS sequence"/>
</dbReference>
<gene>
    <name evidence="2" type="ORF">CLV84_1418</name>
</gene>
<organism evidence="2 3">
    <name type="scientific">Neolewinella xylanilytica</name>
    <dbReference type="NCBI Taxonomy" id="1514080"/>
    <lineage>
        <taxon>Bacteria</taxon>
        <taxon>Pseudomonadati</taxon>
        <taxon>Bacteroidota</taxon>
        <taxon>Saprospiria</taxon>
        <taxon>Saprospirales</taxon>
        <taxon>Lewinellaceae</taxon>
        <taxon>Neolewinella</taxon>
    </lineage>
</organism>
<sequence>MSVQNPVVWFEIYVDDMARAKAFYEQVFQYELSEMHAPGDEPIQMMSFPSDMDSVGAASGALVKMAGFPAGGSSTILYFYSADCSVEGARVEGAGGKLLRPKTSIGEYGYMVLAEDTEGNTFGIHSMA</sequence>
<protein>
    <recommendedName>
        <fullName evidence="1">VOC domain-containing protein</fullName>
    </recommendedName>
</protein>
<dbReference type="PROSITE" id="PS51819">
    <property type="entry name" value="VOC"/>
    <property type="match status" value="1"/>
</dbReference>
<dbReference type="SUPFAM" id="SSF54593">
    <property type="entry name" value="Glyoxalase/Bleomycin resistance protein/Dihydroxybiphenyl dioxygenase"/>
    <property type="match status" value="1"/>
</dbReference>
<dbReference type="PANTHER" id="PTHR33993:SF2">
    <property type="entry name" value="VOC DOMAIN-CONTAINING PROTEIN"/>
    <property type="match status" value="1"/>
</dbReference>
<dbReference type="RefSeq" id="WP_104418996.1">
    <property type="nucleotide sequence ID" value="NZ_PTJC01000005.1"/>
</dbReference>
<evidence type="ECO:0000313" key="2">
    <source>
        <dbReference type="EMBL" id="PPK88451.1"/>
    </source>
</evidence>
<dbReference type="OrthoDB" id="9804235at2"/>
<dbReference type="AlphaFoldDB" id="A0A2S6IAC5"/>
<dbReference type="InterPro" id="IPR037523">
    <property type="entry name" value="VOC_core"/>
</dbReference>
<evidence type="ECO:0000313" key="3">
    <source>
        <dbReference type="Proteomes" id="UP000237662"/>
    </source>
</evidence>
<feature type="domain" description="VOC" evidence="1">
    <location>
        <begin position="6"/>
        <end position="127"/>
    </location>
</feature>
<dbReference type="CDD" id="cd07247">
    <property type="entry name" value="SgaA_N_like"/>
    <property type="match status" value="1"/>
</dbReference>
<dbReference type="EMBL" id="PTJC01000005">
    <property type="protein sequence ID" value="PPK88451.1"/>
    <property type="molecule type" value="Genomic_DNA"/>
</dbReference>
<evidence type="ECO:0000259" key="1">
    <source>
        <dbReference type="PROSITE" id="PS51819"/>
    </source>
</evidence>
<dbReference type="InterPro" id="IPR052164">
    <property type="entry name" value="Anthracycline_SecMetBiosynth"/>
</dbReference>
<proteinExistence type="predicted"/>
<dbReference type="Pfam" id="PF22677">
    <property type="entry name" value="Ble-like_N"/>
    <property type="match status" value="1"/>
</dbReference>
<keyword evidence="3" id="KW-1185">Reference proteome</keyword>
<reference evidence="2 3" key="1">
    <citation type="submission" date="2018-02" db="EMBL/GenBank/DDBJ databases">
        <title>Genomic Encyclopedia of Archaeal and Bacterial Type Strains, Phase II (KMG-II): from individual species to whole genera.</title>
        <authorList>
            <person name="Goeker M."/>
        </authorList>
    </citation>
    <scope>NUCLEOTIDE SEQUENCE [LARGE SCALE GENOMIC DNA]</scope>
    <source>
        <strain evidence="2 3">DSM 29526</strain>
    </source>
</reference>
<dbReference type="PANTHER" id="PTHR33993">
    <property type="entry name" value="GLYOXALASE-RELATED"/>
    <property type="match status" value="1"/>
</dbReference>
<name>A0A2S6IAC5_9BACT</name>
<accession>A0A2S6IAC5</accession>